<accession>A0A0S4MXT0</accession>
<reference evidence="2 3" key="1">
    <citation type="submission" date="2015-11" db="EMBL/GenBank/DDBJ databases">
        <authorList>
            <person name="Zhang Y."/>
            <person name="Guo Z."/>
        </authorList>
    </citation>
    <scope>NUCLEOTIDE SEQUENCE [LARGE SCALE GENOMIC DNA]</scope>
    <source>
        <strain evidence="2">JGI-4</strain>
    </source>
</reference>
<accession>A0A0P1MXN4</accession>
<dbReference type="Gene3D" id="3.40.50.10610">
    <property type="entry name" value="ABC-type transport auxiliary lipoprotein component"/>
    <property type="match status" value="1"/>
</dbReference>
<evidence type="ECO:0000313" key="3">
    <source>
        <dbReference type="Proteomes" id="UP000182011"/>
    </source>
</evidence>
<accession>A0A0P1P3L1</accession>
<dbReference type="InterPro" id="IPR013783">
    <property type="entry name" value="Ig-like_fold"/>
</dbReference>
<accession>A0A0P1N036</accession>
<name>A0A0P1LFG9_9BACT</name>
<accession>A0A0P1LFK8</accession>
<protein>
    <submittedName>
        <fullName evidence="2">Curli production assembly/transport component CsgG</fullName>
    </submittedName>
</protein>
<dbReference type="STRING" id="1633631.GCA_001442925_00748"/>
<dbReference type="Gene3D" id="2.60.40.10">
    <property type="entry name" value="Immunoglobulins"/>
    <property type="match status" value="1"/>
</dbReference>
<proteinExistence type="predicted"/>
<dbReference type="Proteomes" id="UP000182011">
    <property type="component" value="Unassembled WGS sequence"/>
</dbReference>
<keyword evidence="1" id="KW-0175">Coiled coil</keyword>
<evidence type="ECO:0000313" key="2">
    <source>
        <dbReference type="EMBL" id="CUU03307.1"/>
    </source>
</evidence>
<feature type="coiled-coil region" evidence="1">
    <location>
        <begin position="162"/>
        <end position="189"/>
    </location>
</feature>
<dbReference type="Pfam" id="PF03783">
    <property type="entry name" value="CsgG"/>
    <property type="match status" value="1"/>
</dbReference>
<dbReference type="Pfam" id="PF09136">
    <property type="entry name" value="Glucodextran_B"/>
    <property type="match status" value="1"/>
</dbReference>
<accession>A0A0P1LFG9</accession>
<evidence type="ECO:0000256" key="1">
    <source>
        <dbReference type="SAM" id="Coils"/>
    </source>
</evidence>
<dbReference type="RefSeq" id="WP_047134381.1">
    <property type="nucleotide sequence ID" value="NZ_CZVJ01000001.1"/>
</dbReference>
<dbReference type="OrthoDB" id="9809786at2"/>
<accession>A0A0P1MQN6</accession>
<accession>A0A0P1L7H6</accession>
<sequence length="301" mass="33986">MKKLKLILWVVLIPLMIFAQDKKISVAVLKFDAKGFDPAQIDVLVSRFRVALNATGKFNVLEREKIKEILAEQNLQQSEIAEGAGDNVQIGKILGVKEIITGDIGKVEDVYTINVRRVSVETSEIVQTASADYEGKVSGLLKVMEQLAYKLAENPSERYVALKMEQEKKEQKVEEKQGVEEETELEEEEDIFGDLYKEFNIAKDPFKDSEPPKIELYYPAVKNNGYLRVSSRDFEIAGIVTDENGIVSVKVNGEPVDVKLGLAGMSFYKKLRLKKGRNTIEIMARDFYHNTGKLTFTVEVK</sequence>
<dbReference type="InterPro" id="IPR005534">
    <property type="entry name" value="Curli_assmbl/transp-comp_CsgG"/>
</dbReference>
<dbReference type="EMBL" id="FAOP01000003">
    <property type="protein sequence ID" value="CUU03307.1"/>
    <property type="molecule type" value="Genomic_DNA"/>
</dbReference>
<dbReference type="AlphaFoldDB" id="A0A0P1LFG9"/>
<gene>
    <name evidence="2" type="ORF">JGI4_00748</name>
</gene>
<dbReference type="GO" id="GO:0030288">
    <property type="term" value="C:outer membrane-bounded periplasmic space"/>
    <property type="evidence" value="ECO:0007669"/>
    <property type="project" value="InterPro"/>
</dbReference>
<organism evidence="2 3">
    <name type="scientific">Candidatus Kryptonium thompsonii</name>
    <dbReference type="NCBI Taxonomy" id="1633631"/>
    <lineage>
        <taxon>Bacteria</taxon>
        <taxon>Pseudomonadati</taxon>
        <taxon>Candidatus Kryptoniota</taxon>
        <taxon>Candidatus Kryptonium</taxon>
    </lineage>
</organism>